<keyword evidence="1" id="KW-0732">Signal</keyword>
<comment type="caution">
    <text evidence="2">The sequence shown here is derived from an EMBL/GenBank/DDBJ whole genome shotgun (WGS) entry which is preliminary data.</text>
</comment>
<evidence type="ECO:0008006" key="4">
    <source>
        <dbReference type="Google" id="ProtNLM"/>
    </source>
</evidence>
<reference evidence="2 3" key="1">
    <citation type="submission" date="2018-08" db="EMBL/GenBank/DDBJ databases">
        <title>Genome sequence of Marinobacter flavimaris KCTC 12185.</title>
        <authorList>
            <person name="Chun J."/>
            <person name="Kim B.-Y."/>
            <person name="Choi S.-B."/>
            <person name="Kwak M.-J."/>
        </authorList>
    </citation>
    <scope>NUCLEOTIDE SEQUENCE [LARGE SCALE GENOMIC DNA]</scope>
    <source>
        <strain evidence="2 3">KCTC 12185</strain>
    </source>
</reference>
<evidence type="ECO:0000313" key="2">
    <source>
        <dbReference type="EMBL" id="RDU42952.1"/>
    </source>
</evidence>
<evidence type="ECO:0000313" key="3">
    <source>
        <dbReference type="Proteomes" id="UP000256431"/>
    </source>
</evidence>
<feature type="signal peptide" evidence="1">
    <location>
        <begin position="1"/>
        <end position="22"/>
    </location>
</feature>
<organism evidence="2 3">
    <name type="scientific">Marinobacter flavimaris</name>
    <dbReference type="NCBI Taxonomy" id="262076"/>
    <lineage>
        <taxon>Bacteria</taxon>
        <taxon>Pseudomonadati</taxon>
        <taxon>Pseudomonadota</taxon>
        <taxon>Gammaproteobacteria</taxon>
        <taxon>Pseudomonadales</taxon>
        <taxon>Marinobacteraceae</taxon>
        <taxon>Marinobacter</taxon>
    </lineage>
</organism>
<name>A0A3D8H893_9GAMM</name>
<sequence length="117" mass="12847">MKKSFVLCLLYGFLFSATSLHAETLSDIHKKELTLFGMKTIGLNVGMAQVKKVLSTPKVHEMVKTGLNLNGHLCAELVDIRPLKTQGAYEATCVAYRGGTARKQYIIDALKGVAFFP</sequence>
<keyword evidence="3" id="KW-1185">Reference proteome</keyword>
<dbReference type="RefSeq" id="WP_104272506.1">
    <property type="nucleotide sequence ID" value="NZ_PSSW01000024.1"/>
</dbReference>
<dbReference type="EMBL" id="QRDH01000001">
    <property type="protein sequence ID" value="RDU42952.1"/>
    <property type="molecule type" value="Genomic_DNA"/>
</dbReference>
<feature type="chain" id="PRO_5017688873" description="DUF3718 domain-containing protein" evidence="1">
    <location>
        <begin position="23"/>
        <end position="117"/>
    </location>
</feature>
<proteinExistence type="predicted"/>
<protein>
    <recommendedName>
        <fullName evidence="4">DUF3718 domain-containing protein</fullName>
    </recommendedName>
</protein>
<dbReference type="AlphaFoldDB" id="A0A3D8H893"/>
<evidence type="ECO:0000256" key="1">
    <source>
        <dbReference type="SAM" id="SignalP"/>
    </source>
</evidence>
<gene>
    <name evidence="2" type="ORF">DXI23_04650</name>
</gene>
<accession>A0A3D8H893</accession>
<dbReference type="Proteomes" id="UP000256431">
    <property type="component" value="Unassembled WGS sequence"/>
</dbReference>